<organism evidence="1 2">
    <name type="scientific">Ramlibacter montanisoli</name>
    <dbReference type="NCBI Taxonomy" id="2732512"/>
    <lineage>
        <taxon>Bacteria</taxon>
        <taxon>Pseudomonadati</taxon>
        <taxon>Pseudomonadota</taxon>
        <taxon>Betaproteobacteria</taxon>
        <taxon>Burkholderiales</taxon>
        <taxon>Comamonadaceae</taxon>
        <taxon>Ramlibacter</taxon>
    </lineage>
</organism>
<accession>A0A849KF73</accession>
<comment type="caution">
    <text evidence="1">The sequence shown here is derived from an EMBL/GenBank/DDBJ whole genome shotgun (WGS) entry which is preliminary data.</text>
</comment>
<evidence type="ECO:0000313" key="1">
    <source>
        <dbReference type="EMBL" id="NNU43585.1"/>
    </source>
</evidence>
<protein>
    <submittedName>
        <fullName evidence="1">Uncharacterized protein</fullName>
    </submittedName>
</protein>
<reference evidence="1 2" key="2">
    <citation type="submission" date="2020-06" db="EMBL/GenBank/DDBJ databases">
        <title>Ramlibacter rhizophilus sp. nov., isolated from rhizosphere soil of national flower Mugunghwa from South Korea.</title>
        <authorList>
            <person name="Zheng-Fei Y."/>
            <person name="Huan T."/>
        </authorList>
    </citation>
    <scope>NUCLEOTIDE SEQUENCE [LARGE SCALE GENOMIC DNA]</scope>
    <source>
        <strain evidence="1 2">B156</strain>
    </source>
</reference>
<dbReference type="Proteomes" id="UP000552954">
    <property type="component" value="Unassembled WGS sequence"/>
</dbReference>
<proteinExistence type="predicted"/>
<name>A0A849KF73_9BURK</name>
<dbReference type="RefSeq" id="WP_171559010.1">
    <property type="nucleotide sequence ID" value="NZ_JABFCS010000001.1"/>
</dbReference>
<dbReference type="AlphaFoldDB" id="A0A849KF73"/>
<dbReference type="EMBL" id="JABFCS010000001">
    <property type="protein sequence ID" value="NNU43585.1"/>
    <property type="molecule type" value="Genomic_DNA"/>
</dbReference>
<sequence>MGPGDWKHFRATALVLLAGEAAERGFYESEGLDIPDSEHLRSGRDRQELHEHLGRVFGDGVVPGQYSPEQLFKVVDSMVLNLWPKVVSLAEALLQHKKLSASEIAAVISTHAIVWDDEP</sequence>
<evidence type="ECO:0000313" key="2">
    <source>
        <dbReference type="Proteomes" id="UP000552954"/>
    </source>
</evidence>
<reference evidence="1 2" key="1">
    <citation type="submission" date="2020-05" db="EMBL/GenBank/DDBJ databases">
        <authorList>
            <person name="Khan S.A."/>
            <person name="Jeon C.O."/>
            <person name="Chun B.H."/>
        </authorList>
    </citation>
    <scope>NUCLEOTIDE SEQUENCE [LARGE SCALE GENOMIC DNA]</scope>
    <source>
        <strain evidence="1 2">B156</strain>
    </source>
</reference>
<gene>
    <name evidence="1" type="ORF">HK415_11125</name>
</gene>
<keyword evidence="2" id="KW-1185">Reference proteome</keyword>